<protein>
    <submittedName>
        <fullName evidence="1">Uncharacterized protein</fullName>
    </submittedName>
</protein>
<gene>
    <name evidence="1" type="ORF">SteCoe_14597</name>
</gene>
<dbReference type="EMBL" id="MPUH01000273">
    <property type="protein sequence ID" value="OMJ84313.1"/>
    <property type="molecule type" value="Genomic_DNA"/>
</dbReference>
<evidence type="ECO:0000313" key="1">
    <source>
        <dbReference type="EMBL" id="OMJ84313.1"/>
    </source>
</evidence>
<dbReference type="Proteomes" id="UP000187209">
    <property type="component" value="Unassembled WGS sequence"/>
</dbReference>
<sequence>MKRPPVLRPRLSGVRLDTTQNRSLERIVQSSRNNSAEQKDRSSNIIWNVLSHKPRAHSINKENSYIETKSSRESLNYVKETLKKTIIISDAYPRTLIPVSAIRNSFYSSYDHLQNELEKYEKLKKETALNSKF</sequence>
<organism evidence="1 2">
    <name type="scientific">Stentor coeruleus</name>
    <dbReference type="NCBI Taxonomy" id="5963"/>
    <lineage>
        <taxon>Eukaryota</taxon>
        <taxon>Sar</taxon>
        <taxon>Alveolata</taxon>
        <taxon>Ciliophora</taxon>
        <taxon>Postciliodesmatophora</taxon>
        <taxon>Heterotrichea</taxon>
        <taxon>Heterotrichida</taxon>
        <taxon>Stentoridae</taxon>
        <taxon>Stentor</taxon>
    </lineage>
</organism>
<dbReference type="AlphaFoldDB" id="A0A1R2C5M4"/>
<keyword evidence="2" id="KW-1185">Reference proteome</keyword>
<reference evidence="1 2" key="1">
    <citation type="submission" date="2016-11" db="EMBL/GenBank/DDBJ databases">
        <title>The macronuclear genome of Stentor coeruleus: a giant cell with tiny introns.</title>
        <authorList>
            <person name="Slabodnick M."/>
            <person name="Ruby J.G."/>
            <person name="Reiff S.B."/>
            <person name="Swart E.C."/>
            <person name="Gosai S."/>
            <person name="Prabakaran S."/>
            <person name="Witkowska E."/>
            <person name="Larue G.E."/>
            <person name="Fisher S."/>
            <person name="Freeman R.M."/>
            <person name="Gunawardena J."/>
            <person name="Chu W."/>
            <person name="Stover N.A."/>
            <person name="Gregory B.D."/>
            <person name="Nowacki M."/>
            <person name="Derisi J."/>
            <person name="Roy S.W."/>
            <person name="Marshall W.F."/>
            <person name="Sood P."/>
        </authorList>
    </citation>
    <scope>NUCLEOTIDE SEQUENCE [LARGE SCALE GENOMIC DNA]</scope>
    <source>
        <strain evidence="1">WM001</strain>
    </source>
</reference>
<name>A0A1R2C5M4_9CILI</name>
<evidence type="ECO:0000313" key="2">
    <source>
        <dbReference type="Proteomes" id="UP000187209"/>
    </source>
</evidence>
<proteinExistence type="predicted"/>
<comment type="caution">
    <text evidence="1">The sequence shown here is derived from an EMBL/GenBank/DDBJ whole genome shotgun (WGS) entry which is preliminary data.</text>
</comment>
<accession>A0A1R2C5M4</accession>